<proteinExistence type="inferred from homology"/>
<accession>A0A9N8V0K3</accession>
<keyword evidence="6" id="KW-1185">Reference proteome</keyword>
<evidence type="ECO:0000256" key="4">
    <source>
        <dbReference type="PIRNR" id="PIRNR010044"/>
    </source>
</evidence>
<dbReference type="GO" id="GO:0005634">
    <property type="term" value="C:nucleus"/>
    <property type="evidence" value="ECO:0007669"/>
    <property type="project" value="TreeGrafter"/>
</dbReference>
<dbReference type="OrthoDB" id="10260712at2759"/>
<gene>
    <name evidence="5" type="ORF">DEBURN_LOCUS847</name>
</gene>
<evidence type="ECO:0000256" key="1">
    <source>
        <dbReference type="ARBA" id="ARBA00019186"/>
    </source>
</evidence>
<dbReference type="AlphaFoldDB" id="A0A9N8V0K3"/>
<dbReference type="PANTHER" id="PTHR12970:SF1">
    <property type="entry name" value="PROTEASOME ASSEMBLY CHAPERONE 2"/>
    <property type="match status" value="1"/>
</dbReference>
<comment type="subunit">
    <text evidence="4">Component of the 20S proteasome chaperone.</text>
</comment>
<dbReference type="Gene3D" id="3.40.50.10900">
    <property type="entry name" value="PAC-like subunit"/>
    <property type="match status" value="3"/>
</dbReference>
<evidence type="ECO:0000256" key="2">
    <source>
        <dbReference type="ARBA" id="ARBA00023186"/>
    </source>
</evidence>
<evidence type="ECO:0000313" key="6">
    <source>
        <dbReference type="Proteomes" id="UP000789706"/>
    </source>
</evidence>
<dbReference type="PANTHER" id="PTHR12970">
    <property type="entry name" value="PROTEASOME ASSEMBLY CHAPERONE 2"/>
    <property type="match status" value="1"/>
</dbReference>
<protein>
    <recommendedName>
        <fullName evidence="1 4">Proteasome assembly chaperone 2</fullName>
    </recommendedName>
</protein>
<evidence type="ECO:0000313" key="5">
    <source>
        <dbReference type="EMBL" id="CAG8435287.1"/>
    </source>
</evidence>
<dbReference type="GO" id="GO:0043248">
    <property type="term" value="P:proteasome assembly"/>
    <property type="evidence" value="ECO:0007669"/>
    <property type="project" value="TreeGrafter"/>
</dbReference>
<comment type="caution">
    <text evidence="5">The sequence shown here is derived from an EMBL/GenBank/DDBJ whole genome shotgun (WGS) entry which is preliminary data.</text>
</comment>
<dbReference type="InterPro" id="IPR019151">
    <property type="entry name" value="Proteasome_assmbl_chaperone_2"/>
</dbReference>
<keyword evidence="2 4" id="KW-0143">Chaperone</keyword>
<reference evidence="5" key="1">
    <citation type="submission" date="2021-06" db="EMBL/GenBank/DDBJ databases">
        <authorList>
            <person name="Kallberg Y."/>
            <person name="Tangrot J."/>
            <person name="Rosling A."/>
        </authorList>
    </citation>
    <scope>NUCLEOTIDE SEQUENCE</scope>
    <source>
        <strain evidence="5">AZ414A</strain>
    </source>
</reference>
<sequence length="229" mass="25544">MNKFIPENDKCIFTGSTLILPAISIGNVPQLAIDLLITTLSLQRIGFLEDENVLPIAGASEHTAGNGITVAIEGKKKKRNAFIENLLAFIKESNFSKVILLSSADATYRIDDQLIGIPLRFLATSEIPNDLLEKSNTLGLKLMEKIPKNEYETSIQDYHKKQDDDQGLPQIPGGGISKYLFHNTRDAFLLSDYTNSLLNLSSHKDTIKWKAPSSWTSLFGKPFEQELYE</sequence>
<dbReference type="Pfam" id="PF09754">
    <property type="entry name" value="PAC2"/>
    <property type="match status" value="1"/>
</dbReference>
<evidence type="ECO:0000256" key="3">
    <source>
        <dbReference type="ARBA" id="ARBA00025745"/>
    </source>
</evidence>
<dbReference type="PIRSF" id="PIRSF010044">
    <property type="entry name" value="UCP010044"/>
    <property type="match status" value="1"/>
</dbReference>
<dbReference type="Proteomes" id="UP000789706">
    <property type="component" value="Unassembled WGS sequence"/>
</dbReference>
<name>A0A9N8V0K3_9GLOM</name>
<organism evidence="5 6">
    <name type="scientific">Diversispora eburnea</name>
    <dbReference type="NCBI Taxonomy" id="1213867"/>
    <lineage>
        <taxon>Eukaryota</taxon>
        <taxon>Fungi</taxon>
        <taxon>Fungi incertae sedis</taxon>
        <taxon>Mucoromycota</taxon>
        <taxon>Glomeromycotina</taxon>
        <taxon>Glomeromycetes</taxon>
        <taxon>Diversisporales</taxon>
        <taxon>Diversisporaceae</taxon>
        <taxon>Diversispora</taxon>
    </lineage>
</organism>
<dbReference type="EMBL" id="CAJVPK010000031">
    <property type="protein sequence ID" value="CAG8435287.1"/>
    <property type="molecule type" value="Genomic_DNA"/>
</dbReference>
<comment type="function">
    <text evidence="4">Involved in 20S proteasome assembly.</text>
</comment>
<dbReference type="InterPro" id="IPR038389">
    <property type="entry name" value="PSMG2_sf"/>
</dbReference>
<dbReference type="GO" id="GO:0005829">
    <property type="term" value="C:cytosol"/>
    <property type="evidence" value="ECO:0007669"/>
    <property type="project" value="TreeGrafter"/>
</dbReference>
<dbReference type="InterPro" id="IPR016562">
    <property type="entry name" value="Proteasome_assmbl_chp_2_euk"/>
</dbReference>
<comment type="similarity">
    <text evidence="3 4">Belongs to the PSMG2 family.</text>
</comment>